<evidence type="ECO:0000313" key="1">
    <source>
        <dbReference type="EMBL" id="KAJ1692424.1"/>
    </source>
</evidence>
<keyword evidence="2" id="KW-1185">Reference proteome</keyword>
<dbReference type="AlphaFoldDB" id="A0A9Q0CEG2"/>
<dbReference type="InterPro" id="IPR036047">
    <property type="entry name" value="F-box-like_dom_sf"/>
</dbReference>
<dbReference type="PANTHER" id="PTHR31293:SF12">
    <property type="entry name" value="RNI-LIKE SUPERFAMILY PROTEIN"/>
    <property type="match status" value="1"/>
</dbReference>
<dbReference type="InterPro" id="IPR055294">
    <property type="entry name" value="FBL60-like"/>
</dbReference>
<dbReference type="OrthoDB" id="677997at2759"/>
<dbReference type="Proteomes" id="UP001151287">
    <property type="component" value="Unassembled WGS sequence"/>
</dbReference>
<reference evidence="1" key="1">
    <citation type="journal article" date="2022" name="Cell">
        <title>Repeat-based holocentromeres influence genome architecture and karyotype evolution.</title>
        <authorList>
            <person name="Hofstatter P.G."/>
            <person name="Thangavel G."/>
            <person name="Lux T."/>
            <person name="Neumann P."/>
            <person name="Vondrak T."/>
            <person name="Novak P."/>
            <person name="Zhang M."/>
            <person name="Costa L."/>
            <person name="Castellani M."/>
            <person name="Scott A."/>
            <person name="Toegelov H."/>
            <person name="Fuchs J."/>
            <person name="Mata-Sucre Y."/>
            <person name="Dias Y."/>
            <person name="Vanzela A.L.L."/>
            <person name="Huettel B."/>
            <person name="Almeida C.C.S."/>
            <person name="Simkova H."/>
            <person name="Souza G."/>
            <person name="Pedrosa-Harand A."/>
            <person name="Macas J."/>
            <person name="Mayer K.F.X."/>
            <person name="Houben A."/>
            <person name="Marques A."/>
        </authorList>
    </citation>
    <scope>NUCLEOTIDE SEQUENCE</scope>
    <source>
        <strain evidence="1">RhyBre1mFocal</strain>
    </source>
</reference>
<dbReference type="PANTHER" id="PTHR31293">
    <property type="entry name" value="RNI-LIKE SUPERFAMILY PROTEIN"/>
    <property type="match status" value="1"/>
</dbReference>
<accession>A0A9Q0CEG2</accession>
<proteinExistence type="predicted"/>
<organism evidence="1 2">
    <name type="scientific">Rhynchospora breviuscula</name>
    <dbReference type="NCBI Taxonomy" id="2022672"/>
    <lineage>
        <taxon>Eukaryota</taxon>
        <taxon>Viridiplantae</taxon>
        <taxon>Streptophyta</taxon>
        <taxon>Embryophyta</taxon>
        <taxon>Tracheophyta</taxon>
        <taxon>Spermatophyta</taxon>
        <taxon>Magnoliopsida</taxon>
        <taxon>Liliopsida</taxon>
        <taxon>Poales</taxon>
        <taxon>Cyperaceae</taxon>
        <taxon>Cyperoideae</taxon>
        <taxon>Rhynchosporeae</taxon>
        <taxon>Rhynchospora</taxon>
    </lineage>
</organism>
<evidence type="ECO:0000313" key="2">
    <source>
        <dbReference type="Proteomes" id="UP001151287"/>
    </source>
</evidence>
<sequence length="132" mass="15537">MSSQESESDEMTNLPEELVVDIMGLSSMKTRAVVQMCMLSKRWNHLWPFLSALNFDLKEFNSGDPKQDKQSFSHFVTTMLNHRKAVNLDKFRLSCVNLWKKQYHSSIERWIMYALQHQTPKVASSQPRFDEH</sequence>
<dbReference type="SUPFAM" id="SSF81383">
    <property type="entry name" value="F-box domain"/>
    <property type="match status" value="1"/>
</dbReference>
<name>A0A9Q0CEG2_9POAL</name>
<evidence type="ECO:0008006" key="3">
    <source>
        <dbReference type="Google" id="ProtNLM"/>
    </source>
</evidence>
<dbReference type="EMBL" id="JAMQYH010000003">
    <property type="protein sequence ID" value="KAJ1692424.1"/>
    <property type="molecule type" value="Genomic_DNA"/>
</dbReference>
<gene>
    <name evidence="1" type="ORF">LUZ63_009122</name>
</gene>
<comment type="caution">
    <text evidence="1">The sequence shown here is derived from an EMBL/GenBank/DDBJ whole genome shotgun (WGS) entry which is preliminary data.</text>
</comment>
<protein>
    <recommendedName>
        <fullName evidence="3">F-box domain-containing protein</fullName>
    </recommendedName>
</protein>